<dbReference type="PANTHER" id="PTHR12277">
    <property type="entry name" value="ALPHA/BETA HYDROLASE DOMAIN-CONTAINING PROTEIN"/>
    <property type="match status" value="1"/>
</dbReference>
<accession>A0A6M2DFE6</accession>
<reference evidence="4" key="1">
    <citation type="submission" date="2020-03" db="EMBL/GenBank/DDBJ databases">
        <title>Transcriptomic Profiling of the Digestive Tract of the Rat Flea, Xenopsylla cheopis, Following Blood Feeding and Infection with Yersinia pestis.</title>
        <authorList>
            <person name="Bland D.M."/>
            <person name="Martens C.A."/>
            <person name="Virtaneva K."/>
            <person name="Kanakabandi K."/>
            <person name="Long D."/>
            <person name="Rosenke R."/>
            <person name="Saturday G.A."/>
            <person name="Hoyt F.H."/>
            <person name="Bruno D.P."/>
            <person name="Ribeiro J.M.C."/>
            <person name="Hinnebusch J."/>
        </authorList>
    </citation>
    <scope>NUCLEOTIDE SEQUENCE</scope>
</reference>
<dbReference type="EMBL" id="GIIL01001233">
    <property type="protein sequence ID" value="NOV44959.1"/>
    <property type="molecule type" value="Transcribed_RNA"/>
</dbReference>
<evidence type="ECO:0000259" key="3">
    <source>
        <dbReference type="Pfam" id="PF22990"/>
    </source>
</evidence>
<dbReference type="InterPro" id="IPR029058">
    <property type="entry name" value="AB_hydrolase_fold"/>
</dbReference>
<dbReference type="InterPro" id="IPR054518">
    <property type="entry name" value="ABHD16_N"/>
</dbReference>
<dbReference type="PANTHER" id="PTHR12277:SF72">
    <property type="entry name" value="BAT5L PROTEIN"/>
    <property type="match status" value="1"/>
</dbReference>
<keyword evidence="1" id="KW-0472">Membrane</keyword>
<dbReference type="Gene3D" id="3.40.50.1820">
    <property type="entry name" value="alpha/beta hydrolase"/>
    <property type="match status" value="1"/>
</dbReference>
<evidence type="ECO:0000256" key="1">
    <source>
        <dbReference type="SAM" id="Phobius"/>
    </source>
</evidence>
<dbReference type="Pfam" id="PF00561">
    <property type="entry name" value="Abhydrolase_1"/>
    <property type="match status" value="1"/>
</dbReference>
<keyword evidence="1" id="KW-1133">Transmembrane helix</keyword>
<dbReference type="GO" id="GO:0052651">
    <property type="term" value="P:monoacylglycerol catabolic process"/>
    <property type="evidence" value="ECO:0007669"/>
    <property type="project" value="TreeGrafter"/>
</dbReference>
<dbReference type="GO" id="GO:0004620">
    <property type="term" value="F:phospholipase activity"/>
    <property type="evidence" value="ECO:0007669"/>
    <property type="project" value="TreeGrafter"/>
</dbReference>
<dbReference type="GO" id="GO:0012505">
    <property type="term" value="C:endomembrane system"/>
    <property type="evidence" value="ECO:0007669"/>
    <property type="project" value="TreeGrafter"/>
</dbReference>
<sequence length="533" mass="60783">MSYLKSVWNYMFSPKLYKIYDGSIERVYRPSGLEKWGDQVIYSLNLMWNLSLYTSPILIGFLYKRSYLAAEGFISITKFAFGIGLILAISLCMRSVGRANNSDYRSFMQTYMKALSNYNRETKQQIRCYDFDFRQWPIDFNWNDSSADKSKSRKSLEVASRSRSATQWMYSLPCQLAAYIAVHTFGIRMIYPGAVGILNTLMEPSLLQGRGSLVKDHRGIRNKLRTMDNNDVDTMFVDNRGKSTKGDILIICSEGNAGFYEIGIMCTPIAAGYSVLGWNHPGFAGSTGRPYPEQDQNAIDVVMQFAISNLNFTPDNIILFGWSIGGYSSSWAAMNYPDIKGVILDATFDDVLPLALPRMPAAWEGIVKLAIRDYINLNIAEQMYQYPGPILMIRRTEDEIICTEEGVLSTNRGNHLLVKLLKYRFPLICGINQLELINEYLSLHFAGQAKMLHRAQIDEDICTSLLASYISENSKSYPMLIGDNFTEKQKNDLALFLVKKYMKDYQSSHCTPLPQEYLQIPWDIQVESDYVFT</sequence>
<dbReference type="GO" id="GO:0006660">
    <property type="term" value="P:phosphatidylserine catabolic process"/>
    <property type="evidence" value="ECO:0007669"/>
    <property type="project" value="TreeGrafter"/>
</dbReference>
<dbReference type="SUPFAM" id="SSF53474">
    <property type="entry name" value="alpha/beta-Hydrolases"/>
    <property type="match status" value="1"/>
</dbReference>
<name>A0A6M2DFE6_XENCH</name>
<dbReference type="GO" id="GO:0047372">
    <property type="term" value="F:monoacylglycerol lipase activity"/>
    <property type="evidence" value="ECO:0007669"/>
    <property type="project" value="TreeGrafter"/>
</dbReference>
<feature type="transmembrane region" description="Helical" evidence="1">
    <location>
        <begin position="40"/>
        <end position="63"/>
    </location>
</feature>
<dbReference type="InterPro" id="IPR000073">
    <property type="entry name" value="AB_hydrolase_1"/>
</dbReference>
<proteinExistence type="predicted"/>
<evidence type="ECO:0000313" key="4">
    <source>
        <dbReference type="EMBL" id="NOV44959.1"/>
    </source>
</evidence>
<dbReference type="Pfam" id="PF22990">
    <property type="entry name" value="ABHD16_N"/>
    <property type="match status" value="1"/>
</dbReference>
<feature type="domain" description="Phosphatidylserine Lipase ABHD16 N-terminal" evidence="3">
    <location>
        <begin position="6"/>
        <end position="132"/>
    </location>
</feature>
<evidence type="ECO:0000259" key="2">
    <source>
        <dbReference type="Pfam" id="PF00561"/>
    </source>
</evidence>
<protein>
    <submittedName>
        <fullName evidence="4">Putative conserved plasma membrane protein</fullName>
    </submittedName>
</protein>
<keyword evidence="1" id="KW-0812">Transmembrane</keyword>
<feature type="transmembrane region" description="Helical" evidence="1">
    <location>
        <begin position="75"/>
        <end position="96"/>
    </location>
</feature>
<feature type="domain" description="AB hydrolase-1" evidence="2">
    <location>
        <begin position="268"/>
        <end position="383"/>
    </location>
</feature>
<organism evidence="4">
    <name type="scientific">Xenopsylla cheopis</name>
    <name type="common">Oriental rat flea</name>
    <name type="synonym">Pulex cheopis</name>
    <dbReference type="NCBI Taxonomy" id="163159"/>
    <lineage>
        <taxon>Eukaryota</taxon>
        <taxon>Metazoa</taxon>
        <taxon>Ecdysozoa</taxon>
        <taxon>Arthropoda</taxon>
        <taxon>Hexapoda</taxon>
        <taxon>Insecta</taxon>
        <taxon>Pterygota</taxon>
        <taxon>Neoptera</taxon>
        <taxon>Endopterygota</taxon>
        <taxon>Siphonaptera</taxon>
        <taxon>Pulicidae</taxon>
        <taxon>Xenopsyllinae</taxon>
        <taxon>Xenopsylla</taxon>
    </lineage>
</organism>
<dbReference type="AlphaFoldDB" id="A0A6M2DFE6"/>